<gene>
    <name evidence="1" type="ORF">Acr_07g0013050</name>
</gene>
<proteinExistence type="predicted"/>
<comment type="caution">
    <text evidence="1">The sequence shown here is derived from an EMBL/GenBank/DDBJ whole genome shotgun (WGS) entry which is preliminary data.</text>
</comment>
<dbReference type="AlphaFoldDB" id="A0A7J0EYP9"/>
<dbReference type="EMBL" id="BJWL01000007">
    <property type="protein sequence ID" value="GFY91109.1"/>
    <property type="molecule type" value="Genomic_DNA"/>
</dbReference>
<dbReference type="OrthoDB" id="1939300at2759"/>
<dbReference type="PANTHER" id="PTHR31286">
    <property type="entry name" value="GLYCINE-RICH CELL WALL STRUCTURAL PROTEIN 1.8-LIKE"/>
    <property type="match status" value="1"/>
</dbReference>
<sequence length="565" mass="62822">MFPVGRFTCRRHRSDVIVAVVIVMSSLHCLEPCDVDKECNSSSDVDSNGGRCDTSIGSEIQATGGGFGWPWQQCLMADSSDSQTDGMSVIRSSISNLSRFVSSTGDSGSRACLSDVFGEAVEKESKTLNLKTNKAGFELGPHILLKSIEAKGEPSIDNEKDALFVDRMTRFKTEILDGGSKREEGIGRANSRVTLVKNPNDLEVIEGPQAGKVVDKSKMIDEGDKIAETQAATSMNNILFDSMRYERDMALAKASQIEEELKALKVSNQPSEARLWGKSGLVDVLSNEEGFFYFISYSCTSRDSVMEDDSWHLCNLPIIMKKWHRMLKLSKNNIKVIPVWAKFYNIPLEFWDEEGLSEIASEVGKPLHVDLLTKRMSRVSFARVCVEIATNSEPTDSFLIQSQDEVIEISVEYLILPLRYDHSHTFGHSLAECMKKTPIQIPEVVAGEEWQHVPTKNGKVVVLDSGVEIIDMDVEMAKEVAQLGDRSGINFISASDSGKLPQLELATAATILKRYIGYQFTWANKQGDWNYISTKIDRVLVNEVQMRTYPQSNAIFLPPGVSDLL</sequence>
<reference evidence="1 2" key="1">
    <citation type="submission" date="2019-07" db="EMBL/GenBank/DDBJ databases">
        <title>De Novo Assembly of kiwifruit Actinidia rufa.</title>
        <authorList>
            <person name="Sugita-Konishi S."/>
            <person name="Sato K."/>
            <person name="Mori E."/>
            <person name="Abe Y."/>
            <person name="Kisaki G."/>
            <person name="Hamano K."/>
            <person name="Suezawa K."/>
            <person name="Otani M."/>
            <person name="Fukuda T."/>
            <person name="Manabe T."/>
            <person name="Gomi K."/>
            <person name="Tabuchi M."/>
            <person name="Akimitsu K."/>
            <person name="Kataoka I."/>
        </authorList>
    </citation>
    <scope>NUCLEOTIDE SEQUENCE [LARGE SCALE GENOMIC DNA]</scope>
    <source>
        <strain evidence="2">cv. Fuchu</strain>
    </source>
</reference>
<evidence type="ECO:0000313" key="2">
    <source>
        <dbReference type="Proteomes" id="UP000585474"/>
    </source>
</evidence>
<keyword evidence="2" id="KW-1185">Reference proteome</keyword>
<organism evidence="1 2">
    <name type="scientific">Actinidia rufa</name>
    <dbReference type="NCBI Taxonomy" id="165716"/>
    <lineage>
        <taxon>Eukaryota</taxon>
        <taxon>Viridiplantae</taxon>
        <taxon>Streptophyta</taxon>
        <taxon>Embryophyta</taxon>
        <taxon>Tracheophyta</taxon>
        <taxon>Spermatophyta</taxon>
        <taxon>Magnoliopsida</taxon>
        <taxon>eudicotyledons</taxon>
        <taxon>Gunneridae</taxon>
        <taxon>Pentapetalae</taxon>
        <taxon>asterids</taxon>
        <taxon>Ericales</taxon>
        <taxon>Actinidiaceae</taxon>
        <taxon>Actinidia</taxon>
    </lineage>
</organism>
<dbReference type="InterPro" id="IPR040256">
    <property type="entry name" value="At4g02000-like"/>
</dbReference>
<protein>
    <recommendedName>
        <fullName evidence="3">DUF4283 domain-containing protein</fullName>
    </recommendedName>
</protein>
<evidence type="ECO:0000313" key="1">
    <source>
        <dbReference type="EMBL" id="GFY91109.1"/>
    </source>
</evidence>
<name>A0A7J0EYP9_9ERIC</name>
<dbReference type="PANTHER" id="PTHR31286:SF165">
    <property type="entry name" value="DUF4283 DOMAIN-CONTAINING PROTEIN"/>
    <property type="match status" value="1"/>
</dbReference>
<accession>A0A7J0EYP9</accession>
<evidence type="ECO:0008006" key="3">
    <source>
        <dbReference type="Google" id="ProtNLM"/>
    </source>
</evidence>
<dbReference type="Proteomes" id="UP000585474">
    <property type="component" value="Unassembled WGS sequence"/>
</dbReference>